<dbReference type="Proteomes" id="UP000708208">
    <property type="component" value="Unassembled WGS sequence"/>
</dbReference>
<dbReference type="EMBL" id="CAJVCH010188238">
    <property type="protein sequence ID" value="CAG7730046.1"/>
    <property type="molecule type" value="Genomic_DNA"/>
</dbReference>
<evidence type="ECO:0000313" key="2">
    <source>
        <dbReference type="Proteomes" id="UP000708208"/>
    </source>
</evidence>
<comment type="caution">
    <text evidence="1">The sequence shown here is derived from an EMBL/GenBank/DDBJ whole genome shotgun (WGS) entry which is preliminary data.</text>
</comment>
<evidence type="ECO:0000313" key="1">
    <source>
        <dbReference type="EMBL" id="CAG7730046.1"/>
    </source>
</evidence>
<dbReference type="AlphaFoldDB" id="A0A8J2KRC6"/>
<name>A0A8J2KRC6_9HEXA</name>
<accession>A0A8J2KRC6</accession>
<proteinExistence type="predicted"/>
<keyword evidence="2" id="KW-1185">Reference proteome</keyword>
<organism evidence="1 2">
    <name type="scientific">Allacma fusca</name>
    <dbReference type="NCBI Taxonomy" id="39272"/>
    <lineage>
        <taxon>Eukaryota</taxon>
        <taxon>Metazoa</taxon>
        <taxon>Ecdysozoa</taxon>
        <taxon>Arthropoda</taxon>
        <taxon>Hexapoda</taxon>
        <taxon>Collembola</taxon>
        <taxon>Symphypleona</taxon>
        <taxon>Sminthuridae</taxon>
        <taxon>Allacma</taxon>
    </lineage>
</organism>
<gene>
    <name evidence="1" type="ORF">AFUS01_LOCUS18720</name>
</gene>
<reference evidence="1" key="1">
    <citation type="submission" date="2021-06" db="EMBL/GenBank/DDBJ databases">
        <authorList>
            <person name="Hodson N. C."/>
            <person name="Mongue J. A."/>
            <person name="Jaron S. K."/>
        </authorList>
    </citation>
    <scope>NUCLEOTIDE SEQUENCE</scope>
</reference>
<protein>
    <submittedName>
        <fullName evidence="1">Uncharacterized protein</fullName>
    </submittedName>
</protein>
<sequence length="122" mass="13443">MHRDSALNDGLTKTDIQHGGENVDPMAKVTVSSISFPLPRHVPPGPFQLKCRATVLTAYDIEVSIPVQSVPRQMSDPHTLLRSGSPGMHPPSFYNVLLRIIKVTCAQSILHLTVQLYCHCLC</sequence>